<name>A0A7Y9F200_9ACTN</name>
<keyword evidence="1" id="KW-0812">Transmembrane</keyword>
<feature type="transmembrane region" description="Helical" evidence="1">
    <location>
        <begin position="28"/>
        <end position="47"/>
    </location>
</feature>
<evidence type="ECO:0000256" key="1">
    <source>
        <dbReference type="SAM" id="Phobius"/>
    </source>
</evidence>
<keyword evidence="3" id="KW-1185">Reference proteome</keyword>
<dbReference type="RefSeq" id="WP_179615824.1">
    <property type="nucleotide sequence ID" value="NZ_CP059163.1"/>
</dbReference>
<comment type="caution">
    <text evidence="2">The sequence shown here is derived from an EMBL/GenBank/DDBJ whole genome shotgun (WGS) entry which is preliminary data.</text>
</comment>
<dbReference type="Pfam" id="PF10823">
    <property type="entry name" value="DUF2568"/>
    <property type="match status" value="1"/>
</dbReference>
<feature type="transmembrane region" description="Helical" evidence="1">
    <location>
        <begin position="83"/>
        <end position="99"/>
    </location>
</feature>
<sequence length="119" mass="12774">MVWSVLALLLVVELLAWASYGVLGWTWSPAWLWVWLLPLLVVALWALTASPRARWRGAVLTPVAKVLVLTGAVVSLLVTGHPVAGVALAVLVVVTHLAARHPDVRAQLAAAGDRSRVHI</sequence>
<keyword evidence="1" id="KW-1133">Transmembrane helix</keyword>
<gene>
    <name evidence="2" type="ORF">BKA08_002405</name>
</gene>
<dbReference type="InterPro" id="IPR021214">
    <property type="entry name" value="DUF2568"/>
</dbReference>
<organism evidence="2 3">
    <name type="scientific">Nocardioides marinisabuli</name>
    <dbReference type="NCBI Taxonomy" id="419476"/>
    <lineage>
        <taxon>Bacteria</taxon>
        <taxon>Bacillati</taxon>
        <taxon>Actinomycetota</taxon>
        <taxon>Actinomycetes</taxon>
        <taxon>Propionibacteriales</taxon>
        <taxon>Nocardioidaceae</taxon>
        <taxon>Nocardioides</taxon>
    </lineage>
</organism>
<feature type="transmembrane region" description="Helical" evidence="1">
    <location>
        <begin position="59"/>
        <end position="77"/>
    </location>
</feature>
<evidence type="ECO:0000313" key="3">
    <source>
        <dbReference type="Proteomes" id="UP000516957"/>
    </source>
</evidence>
<keyword evidence="1" id="KW-0472">Membrane</keyword>
<proteinExistence type="predicted"/>
<dbReference type="EMBL" id="JACCBE010000001">
    <property type="protein sequence ID" value="NYD58167.1"/>
    <property type="molecule type" value="Genomic_DNA"/>
</dbReference>
<dbReference type="Proteomes" id="UP000516957">
    <property type="component" value="Unassembled WGS sequence"/>
</dbReference>
<reference evidence="2 3" key="1">
    <citation type="submission" date="2020-07" db="EMBL/GenBank/DDBJ databases">
        <title>Sequencing the genomes of 1000 actinobacteria strains.</title>
        <authorList>
            <person name="Klenk H.-P."/>
        </authorList>
    </citation>
    <scope>NUCLEOTIDE SEQUENCE [LARGE SCALE GENOMIC DNA]</scope>
    <source>
        <strain evidence="2 3">DSM 18965</strain>
    </source>
</reference>
<dbReference type="AlphaFoldDB" id="A0A7Y9F200"/>
<accession>A0A7Y9F200</accession>
<protein>
    <submittedName>
        <fullName evidence="2">FtsH-binding integral membrane protein</fullName>
    </submittedName>
</protein>
<evidence type="ECO:0000313" key="2">
    <source>
        <dbReference type="EMBL" id="NYD58167.1"/>
    </source>
</evidence>